<dbReference type="Proteomes" id="UP000253850">
    <property type="component" value="Chromosome"/>
</dbReference>
<gene>
    <name evidence="1" type="primary">mlaC</name>
    <name evidence="1" type="ORF">ABIV_1753</name>
    <name evidence="2" type="ORF">CRV05_03425</name>
</gene>
<dbReference type="PIRSF" id="PIRSF004649">
    <property type="entry name" value="MlaC"/>
    <property type="match status" value="1"/>
</dbReference>
<dbReference type="AlphaFoldDB" id="A0AAX2A7Y2"/>
<dbReference type="EMBL" id="PDKM01000002">
    <property type="protein sequence ID" value="RXK10339.1"/>
    <property type="molecule type" value="Genomic_DNA"/>
</dbReference>
<name>A0AAX2A7Y2_9BACT</name>
<evidence type="ECO:0000313" key="2">
    <source>
        <dbReference type="EMBL" id="RXK10339.1"/>
    </source>
</evidence>
<dbReference type="EMBL" id="CP031217">
    <property type="protein sequence ID" value="AXH12743.1"/>
    <property type="molecule type" value="Genomic_DNA"/>
</dbReference>
<reference evidence="1 3" key="2">
    <citation type="submission" date="2018-07" db="EMBL/GenBank/DDBJ databases">
        <title>Complete genome of the Arcobacter bivalviorum type strain LMG 26154.</title>
        <authorList>
            <person name="Miller W.G."/>
            <person name="Yee E."/>
            <person name="Bono J.L."/>
        </authorList>
    </citation>
    <scope>NUCLEOTIDE SEQUENCE [LARGE SCALE GENOMIC DNA]</scope>
    <source>
        <strain evidence="1 3">LMG 26154</strain>
    </source>
</reference>
<evidence type="ECO:0000313" key="3">
    <source>
        <dbReference type="Proteomes" id="UP000253850"/>
    </source>
</evidence>
<sequence length="190" mass="22414">MLKKYFILLLVSTTLLFAVKKENIEPFMVEKVNSVLSILKNKELKKEEKSSKIISIMDPVFDYTLMARLSLGKEWNSLSSEKQKEFSFLFTEVLKKSYLNKLDLYTDQKVKFLGTQEPKKNRLVVNTTLIGEKDNFDIDYKFYQKTEDEWKIYDINLVGVSIIQTYRQQFAGFLKDKSFDELLKNLDTKK</sequence>
<dbReference type="Pfam" id="PF05494">
    <property type="entry name" value="MlaC"/>
    <property type="match status" value="1"/>
</dbReference>
<dbReference type="Gene3D" id="3.10.450.710">
    <property type="entry name" value="Tgt2/MlaC"/>
    <property type="match status" value="1"/>
</dbReference>
<organism evidence="2 4">
    <name type="scientific">Halarcobacter bivalviorum</name>
    <dbReference type="NCBI Taxonomy" id="663364"/>
    <lineage>
        <taxon>Bacteria</taxon>
        <taxon>Pseudomonadati</taxon>
        <taxon>Campylobacterota</taxon>
        <taxon>Epsilonproteobacteria</taxon>
        <taxon>Campylobacterales</taxon>
        <taxon>Arcobacteraceae</taxon>
        <taxon>Halarcobacter</taxon>
    </lineage>
</organism>
<keyword evidence="4" id="KW-1185">Reference proteome</keyword>
<accession>A0AAX2A7Y2</accession>
<dbReference type="InterPro" id="IPR008869">
    <property type="entry name" value="MlaC/ttg2D"/>
</dbReference>
<dbReference type="Proteomes" id="UP000289193">
    <property type="component" value="Unassembled WGS sequence"/>
</dbReference>
<protein>
    <submittedName>
        <fullName evidence="1">Lipid asymmetry ABC transporter MlaABCDEF, periplasmic component MlaC</fullName>
    </submittedName>
    <submittedName>
        <fullName evidence="2">Toluene tolerance protein</fullName>
    </submittedName>
</protein>
<dbReference type="KEGG" id="hbv:ABIV_1753"/>
<dbReference type="RefSeq" id="WP_114839562.1">
    <property type="nucleotide sequence ID" value="NZ_CP031217.1"/>
</dbReference>
<evidence type="ECO:0000313" key="1">
    <source>
        <dbReference type="EMBL" id="AXH12743.1"/>
    </source>
</evidence>
<proteinExistence type="predicted"/>
<dbReference type="InterPro" id="IPR042245">
    <property type="entry name" value="Tgt2/MlaC_sf"/>
</dbReference>
<reference evidence="2 4" key="1">
    <citation type="submission" date="2017-10" db="EMBL/GenBank/DDBJ databases">
        <title>Genomics of the genus Arcobacter.</title>
        <authorList>
            <person name="Perez-Cataluna A."/>
            <person name="Figueras M.J."/>
        </authorList>
    </citation>
    <scope>NUCLEOTIDE SEQUENCE [LARGE SCALE GENOMIC DNA]</scope>
    <source>
        <strain evidence="2 4">CECT 7835</strain>
    </source>
</reference>
<evidence type="ECO:0000313" key="4">
    <source>
        <dbReference type="Proteomes" id="UP000289193"/>
    </source>
</evidence>
<dbReference type="PANTHER" id="PTHR36573">
    <property type="entry name" value="INTERMEMBRANE PHOSPHOLIPID TRANSPORT SYSTEM BINDING PROTEIN MLAC"/>
    <property type="match status" value="1"/>
</dbReference>
<dbReference type="PANTHER" id="PTHR36573:SF1">
    <property type="entry name" value="INTERMEMBRANE PHOSPHOLIPID TRANSPORT SYSTEM BINDING PROTEIN MLAC"/>
    <property type="match status" value="1"/>
</dbReference>